<comment type="caution">
    <text evidence="1">The sequence shown here is derived from an EMBL/GenBank/DDBJ whole genome shotgun (WGS) entry which is preliminary data.</text>
</comment>
<evidence type="ECO:0000313" key="1">
    <source>
        <dbReference type="EMBL" id="MEV4285479.1"/>
    </source>
</evidence>
<protein>
    <recommendedName>
        <fullName evidence="3">DUF397 domain-containing protein</fullName>
    </recommendedName>
</protein>
<organism evidence="1 2">
    <name type="scientific">Nonomuraea bangladeshensis</name>
    <dbReference type="NCBI Taxonomy" id="404385"/>
    <lineage>
        <taxon>Bacteria</taxon>
        <taxon>Bacillati</taxon>
        <taxon>Actinomycetota</taxon>
        <taxon>Actinomycetes</taxon>
        <taxon>Streptosporangiales</taxon>
        <taxon>Streptosporangiaceae</taxon>
        <taxon>Nonomuraea</taxon>
    </lineage>
</organism>
<dbReference type="Proteomes" id="UP001552427">
    <property type="component" value="Unassembled WGS sequence"/>
</dbReference>
<name>A0ABV3GZJ8_9ACTN</name>
<dbReference type="RefSeq" id="WP_364446059.1">
    <property type="nucleotide sequence ID" value="NZ_JBFARM010000002.1"/>
</dbReference>
<sequence length="104" mass="11423">MDPEEIATMGPKCWLDLLHDIRNDRLRPKRDGETVIIDIHDKAAGQSPRSLRITSRAYTVFQRAAALGRFDGLKPAPLGLGFGPWIWAEGVVEEAVAKALDGVS</sequence>
<dbReference type="EMBL" id="JBFARM010000002">
    <property type="protein sequence ID" value="MEV4285479.1"/>
    <property type="molecule type" value="Genomic_DNA"/>
</dbReference>
<keyword evidence="2" id="KW-1185">Reference proteome</keyword>
<accession>A0ABV3GZJ8</accession>
<evidence type="ECO:0000313" key="2">
    <source>
        <dbReference type="Proteomes" id="UP001552427"/>
    </source>
</evidence>
<proteinExistence type="predicted"/>
<reference evidence="1 2" key="1">
    <citation type="submission" date="2024-06" db="EMBL/GenBank/DDBJ databases">
        <title>The Natural Products Discovery Center: Release of the First 8490 Sequenced Strains for Exploring Actinobacteria Biosynthetic Diversity.</title>
        <authorList>
            <person name="Kalkreuter E."/>
            <person name="Kautsar S.A."/>
            <person name="Yang D."/>
            <person name="Bader C.D."/>
            <person name="Teijaro C.N."/>
            <person name="Fluegel L."/>
            <person name="Davis C.M."/>
            <person name="Simpson J.R."/>
            <person name="Lauterbach L."/>
            <person name="Steele A.D."/>
            <person name="Gui C."/>
            <person name="Meng S."/>
            <person name="Li G."/>
            <person name="Viehrig K."/>
            <person name="Ye F."/>
            <person name="Su P."/>
            <person name="Kiefer A.F."/>
            <person name="Nichols A."/>
            <person name="Cepeda A.J."/>
            <person name="Yan W."/>
            <person name="Fan B."/>
            <person name="Jiang Y."/>
            <person name="Adhikari A."/>
            <person name="Zheng C.-J."/>
            <person name="Schuster L."/>
            <person name="Cowan T.M."/>
            <person name="Smanski M.J."/>
            <person name="Chevrette M.G."/>
            <person name="De Carvalho L.P.S."/>
            <person name="Shen B."/>
        </authorList>
    </citation>
    <scope>NUCLEOTIDE SEQUENCE [LARGE SCALE GENOMIC DNA]</scope>
    <source>
        <strain evidence="1 2">NPDC049574</strain>
    </source>
</reference>
<gene>
    <name evidence="1" type="ORF">AB0K40_08225</name>
</gene>
<evidence type="ECO:0008006" key="3">
    <source>
        <dbReference type="Google" id="ProtNLM"/>
    </source>
</evidence>